<keyword evidence="4" id="KW-1185">Reference proteome</keyword>
<dbReference type="EMBL" id="FQVE01000005">
    <property type="protein sequence ID" value="SHG40581.1"/>
    <property type="molecule type" value="Genomic_DNA"/>
</dbReference>
<evidence type="ECO:0000313" key="2">
    <source>
        <dbReference type="EMBL" id="KFF25313.1"/>
    </source>
</evidence>
<reference evidence="2 4" key="1">
    <citation type="submission" date="2014-07" db="EMBL/GenBank/DDBJ databases">
        <title>Genome of Chryseobacterium vrystaatense LMG 22846.</title>
        <authorList>
            <person name="Pipes S.E."/>
            <person name="Stropko S.J."/>
            <person name="Newman J.D."/>
        </authorList>
    </citation>
    <scope>NUCLEOTIDE SEQUENCE [LARGE SCALE GENOMIC DNA]</scope>
    <source>
        <strain evidence="2 4">LMG 22846</strain>
    </source>
</reference>
<sequence>MKRITLFLLLLTAVLINAQTNPIQIINFSTQDIKFTLLSNNPNTAAQDCLSRVFSEDPVLLPSGSSVTYTQHNTSHLATPPINKWRVYDIAGPDVTYDLTTGAQVPTATTNISVWGLIRIFTQAGEEFDLGRSCTDPVGNYALPSGGSINATWSTLNGNVLIVIT</sequence>
<feature type="signal peptide" evidence="1">
    <location>
        <begin position="1"/>
        <end position="18"/>
    </location>
</feature>
<dbReference type="EMBL" id="JPRI01000005">
    <property type="protein sequence ID" value="KFF25313.1"/>
    <property type="molecule type" value="Genomic_DNA"/>
</dbReference>
<reference evidence="5" key="2">
    <citation type="submission" date="2016-11" db="EMBL/GenBank/DDBJ databases">
        <authorList>
            <person name="Varghese N."/>
            <person name="Submissions S."/>
        </authorList>
    </citation>
    <scope>NUCLEOTIDE SEQUENCE [LARGE SCALE GENOMIC DNA]</scope>
    <source>
        <strain evidence="5">YR203</strain>
    </source>
</reference>
<feature type="chain" id="PRO_5009911373" evidence="1">
    <location>
        <begin position="19"/>
        <end position="165"/>
    </location>
</feature>
<reference evidence="3" key="3">
    <citation type="submission" date="2016-11" db="EMBL/GenBank/DDBJ databases">
        <authorList>
            <person name="Jaros S."/>
            <person name="Januszkiewicz K."/>
            <person name="Wedrychowicz H."/>
        </authorList>
    </citation>
    <scope>NUCLEOTIDE SEQUENCE [LARGE SCALE GENOMIC DNA]</scope>
    <source>
        <strain evidence="3">YR203</strain>
    </source>
</reference>
<dbReference type="AlphaFoldDB" id="A0A1M5JJ73"/>
<evidence type="ECO:0000313" key="4">
    <source>
        <dbReference type="Proteomes" id="UP000028719"/>
    </source>
</evidence>
<evidence type="ECO:0000313" key="3">
    <source>
        <dbReference type="EMBL" id="SHG40581.1"/>
    </source>
</evidence>
<organism evidence="3 5">
    <name type="scientific">Chryseobacterium vrystaatense</name>
    <dbReference type="NCBI Taxonomy" id="307480"/>
    <lineage>
        <taxon>Bacteria</taxon>
        <taxon>Pseudomonadati</taxon>
        <taxon>Bacteroidota</taxon>
        <taxon>Flavobacteriia</taxon>
        <taxon>Flavobacteriales</taxon>
        <taxon>Weeksellaceae</taxon>
        <taxon>Chryseobacterium group</taxon>
        <taxon>Chryseobacterium</taxon>
    </lineage>
</organism>
<evidence type="ECO:0000313" key="5">
    <source>
        <dbReference type="Proteomes" id="UP000184108"/>
    </source>
</evidence>
<name>A0A1M5JJ73_9FLAO</name>
<dbReference type="RefSeq" id="WP_034745515.1">
    <property type="nucleotide sequence ID" value="NZ_FQVE01000005.1"/>
</dbReference>
<dbReference type="Proteomes" id="UP000028719">
    <property type="component" value="Unassembled WGS sequence"/>
</dbReference>
<protein>
    <submittedName>
        <fullName evidence="3">Uncharacterized protein</fullName>
    </submittedName>
</protein>
<dbReference type="OrthoDB" id="1246930at2"/>
<proteinExistence type="predicted"/>
<gene>
    <name evidence="2" type="ORF">IW16_14980</name>
    <name evidence="3" type="ORF">SAMN02787073_4217</name>
</gene>
<dbReference type="Proteomes" id="UP000184108">
    <property type="component" value="Unassembled WGS sequence"/>
</dbReference>
<keyword evidence="1" id="KW-0732">Signal</keyword>
<accession>A0A1M5JJ73</accession>
<evidence type="ECO:0000256" key="1">
    <source>
        <dbReference type="SAM" id="SignalP"/>
    </source>
</evidence>